<evidence type="ECO:0000256" key="3">
    <source>
        <dbReference type="PIRSR" id="PIRSR001365-1"/>
    </source>
</evidence>
<reference evidence="5 6" key="1">
    <citation type="submission" date="2016-10" db="EMBL/GenBank/DDBJ databases">
        <authorList>
            <person name="de Groot N.N."/>
        </authorList>
    </citation>
    <scope>NUCLEOTIDE SEQUENCE [LARGE SCALE GENOMIC DNA]</scope>
    <source>
        <strain evidence="5 6">CGMCC 1.8894</strain>
    </source>
</reference>
<dbReference type="InterPro" id="IPR013785">
    <property type="entry name" value="Aldolase_TIM"/>
</dbReference>
<dbReference type="SMART" id="SM01130">
    <property type="entry name" value="DHDPS"/>
    <property type="match status" value="1"/>
</dbReference>
<feature type="binding site" evidence="4">
    <location>
        <position position="213"/>
    </location>
    <ligand>
        <name>pyruvate</name>
        <dbReference type="ChEBI" id="CHEBI:15361"/>
    </ligand>
</feature>
<gene>
    <name evidence="5" type="ORF">SAMN04488238_10526</name>
</gene>
<dbReference type="Pfam" id="PF00701">
    <property type="entry name" value="DHDPS"/>
    <property type="match status" value="1"/>
</dbReference>
<evidence type="ECO:0000313" key="5">
    <source>
        <dbReference type="EMBL" id="SDX05168.1"/>
    </source>
</evidence>
<organism evidence="5 6">
    <name type="scientific">Roseicitreum antarcticum</name>
    <dbReference type="NCBI Taxonomy" id="564137"/>
    <lineage>
        <taxon>Bacteria</taxon>
        <taxon>Pseudomonadati</taxon>
        <taxon>Pseudomonadota</taxon>
        <taxon>Alphaproteobacteria</taxon>
        <taxon>Rhodobacterales</taxon>
        <taxon>Paracoccaceae</taxon>
        <taxon>Roseicitreum</taxon>
    </lineage>
</organism>
<keyword evidence="1 2" id="KW-0456">Lyase</keyword>
<dbReference type="GO" id="GO:0005829">
    <property type="term" value="C:cytosol"/>
    <property type="evidence" value="ECO:0007669"/>
    <property type="project" value="TreeGrafter"/>
</dbReference>
<evidence type="ECO:0000256" key="1">
    <source>
        <dbReference type="ARBA" id="ARBA00023239"/>
    </source>
</evidence>
<dbReference type="SUPFAM" id="SSF51569">
    <property type="entry name" value="Aldolase"/>
    <property type="match status" value="1"/>
</dbReference>
<dbReference type="AlphaFoldDB" id="A0A1H2YK46"/>
<dbReference type="STRING" id="564137.SAMN04488238_10526"/>
<evidence type="ECO:0000256" key="4">
    <source>
        <dbReference type="PIRSR" id="PIRSR001365-2"/>
    </source>
</evidence>
<feature type="binding site" evidence="4">
    <location>
        <position position="53"/>
    </location>
    <ligand>
        <name>pyruvate</name>
        <dbReference type="ChEBI" id="CHEBI:15361"/>
    </ligand>
</feature>
<dbReference type="PRINTS" id="PR00146">
    <property type="entry name" value="DHPICSNTHASE"/>
</dbReference>
<dbReference type="GO" id="GO:0019262">
    <property type="term" value="P:N-acetylneuraminate catabolic process"/>
    <property type="evidence" value="ECO:0007669"/>
    <property type="project" value="TreeGrafter"/>
</dbReference>
<proteinExistence type="inferred from homology"/>
<protein>
    <submittedName>
        <fullName evidence="5">4-hydroxy-tetrahydrodipicolinate synthase</fullName>
    </submittedName>
</protein>
<dbReference type="OrthoDB" id="6142028at2"/>
<dbReference type="InterPro" id="IPR002220">
    <property type="entry name" value="DapA-like"/>
</dbReference>
<dbReference type="PIRSF" id="PIRSF001365">
    <property type="entry name" value="DHDPS"/>
    <property type="match status" value="1"/>
</dbReference>
<dbReference type="EMBL" id="FNOM01000005">
    <property type="protein sequence ID" value="SDX05168.1"/>
    <property type="molecule type" value="Genomic_DNA"/>
</dbReference>
<dbReference type="PANTHER" id="PTHR42849:SF1">
    <property type="entry name" value="N-ACETYLNEURAMINATE LYASE"/>
    <property type="match status" value="1"/>
</dbReference>
<comment type="similarity">
    <text evidence="2">Belongs to the DapA family.</text>
</comment>
<accession>A0A1H2YK46</accession>
<dbReference type="PANTHER" id="PTHR42849">
    <property type="entry name" value="N-ACETYLNEURAMINATE LYASE"/>
    <property type="match status" value="1"/>
</dbReference>
<feature type="active site" description="Proton donor/acceptor" evidence="3">
    <location>
        <position position="141"/>
    </location>
</feature>
<dbReference type="Gene3D" id="3.20.20.70">
    <property type="entry name" value="Aldolase class I"/>
    <property type="match status" value="1"/>
</dbReference>
<dbReference type="Proteomes" id="UP000198539">
    <property type="component" value="Unassembled WGS sequence"/>
</dbReference>
<dbReference type="GO" id="GO:0008747">
    <property type="term" value="F:N-acetylneuraminate lyase activity"/>
    <property type="evidence" value="ECO:0007669"/>
    <property type="project" value="TreeGrafter"/>
</dbReference>
<sequence>MPKLLTKEDIVGIFPPVVSPFTKDEELDLDALRREIDYNISLGVTGVCVGGSTGEGHALDAEDLGHLVKTAQDTAAGRVPVMAGIITTSTREAVKRAKAARDAGAQCVMVTPPIYQICSDEGIYDFYATIHKESGLPTMVYNVLTFAPVTVPLMQRMAANQHETGLIATKESIGGSLETLTALLDTIGDQISVTWAHDWLLYPGLAIGATGSVSGAAALLPRHCLALWDAVQTGDIAYAQQLHFAITDVCSQISRYNWPAGVKACINMQDGRDVGPCRAPFNRVPDEQLERIAAALKRADAMTLPKVA</sequence>
<evidence type="ECO:0000256" key="2">
    <source>
        <dbReference type="PIRNR" id="PIRNR001365"/>
    </source>
</evidence>
<name>A0A1H2YK46_9RHOB</name>
<dbReference type="CDD" id="cd00408">
    <property type="entry name" value="DHDPS-like"/>
    <property type="match status" value="1"/>
</dbReference>
<keyword evidence="6" id="KW-1185">Reference proteome</keyword>
<evidence type="ECO:0000313" key="6">
    <source>
        <dbReference type="Proteomes" id="UP000198539"/>
    </source>
</evidence>
<dbReference type="RefSeq" id="WP_092888338.1">
    <property type="nucleotide sequence ID" value="NZ_CP061502.1"/>
</dbReference>
<feature type="active site" description="Schiff-base intermediate with substrate" evidence="3">
    <location>
        <position position="170"/>
    </location>
</feature>